<feature type="domain" description="Rhodanese" evidence="4">
    <location>
        <begin position="202"/>
        <end position="308"/>
    </location>
</feature>
<dbReference type="PROSITE" id="PS50206">
    <property type="entry name" value="RHODANESE_3"/>
    <property type="match status" value="2"/>
</dbReference>
<dbReference type="PANTHER" id="PTHR11364">
    <property type="entry name" value="THIOSULFATE SULFERTANSFERASE"/>
    <property type="match status" value="1"/>
</dbReference>
<dbReference type="EMBL" id="CP015515">
    <property type="protein sequence ID" value="AND16215.1"/>
    <property type="molecule type" value="Genomic_DNA"/>
</dbReference>
<dbReference type="CDD" id="cd01448">
    <property type="entry name" value="TST_Repeat_1"/>
    <property type="match status" value="1"/>
</dbReference>
<keyword evidence="2" id="KW-0677">Repeat</keyword>
<proteinExistence type="predicted"/>
<keyword evidence="6" id="KW-1185">Reference proteome</keyword>
<gene>
    <name evidence="5" type="ORF">A6122_1066</name>
</gene>
<evidence type="ECO:0000256" key="1">
    <source>
        <dbReference type="ARBA" id="ARBA00022679"/>
    </source>
</evidence>
<feature type="compositionally biased region" description="Polar residues" evidence="3">
    <location>
        <begin position="29"/>
        <end position="39"/>
    </location>
</feature>
<dbReference type="Proteomes" id="UP000077071">
    <property type="component" value="Chromosome"/>
</dbReference>
<evidence type="ECO:0000256" key="2">
    <source>
        <dbReference type="ARBA" id="ARBA00022737"/>
    </source>
</evidence>
<evidence type="ECO:0000256" key="3">
    <source>
        <dbReference type="SAM" id="MobiDB-lite"/>
    </source>
</evidence>
<dbReference type="SMART" id="SM00450">
    <property type="entry name" value="RHOD"/>
    <property type="match status" value="2"/>
</dbReference>
<dbReference type="InterPro" id="IPR036873">
    <property type="entry name" value="Rhodanese-like_dom_sf"/>
</dbReference>
<dbReference type="InterPro" id="IPR001763">
    <property type="entry name" value="Rhodanese-like_dom"/>
</dbReference>
<dbReference type="STRING" id="33888.A6122_1066"/>
<evidence type="ECO:0000313" key="5">
    <source>
        <dbReference type="EMBL" id="AND16215.1"/>
    </source>
</evidence>
<dbReference type="CDD" id="cd01449">
    <property type="entry name" value="TST_Repeat_2"/>
    <property type="match status" value="1"/>
</dbReference>
<dbReference type="PROSITE" id="PS00380">
    <property type="entry name" value="RHODANESE_1"/>
    <property type="match status" value="1"/>
</dbReference>
<accession>A0A169BX32</accession>
<reference evidence="5 6" key="1">
    <citation type="submission" date="2016-05" db="EMBL/GenBank/DDBJ databases">
        <title>Complete genome sequence of Rathayibacter tritici NCPPB 1953.</title>
        <authorList>
            <person name="Park J."/>
            <person name="Lee H.-H."/>
            <person name="Lee S.-W."/>
            <person name="Seo Y.-S."/>
        </authorList>
    </citation>
    <scope>NUCLEOTIDE SEQUENCE [LARGE SCALE GENOMIC DNA]</scope>
    <source>
        <strain evidence="5 6">NCPPB 1953</strain>
    </source>
</reference>
<organism evidence="5 6">
    <name type="scientific">Rathayibacter tritici</name>
    <dbReference type="NCBI Taxonomy" id="33888"/>
    <lineage>
        <taxon>Bacteria</taxon>
        <taxon>Bacillati</taxon>
        <taxon>Actinomycetota</taxon>
        <taxon>Actinomycetes</taxon>
        <taxon>Micrococcales</taxon>
        <taxon>Microbacteriaceae</taxon>
        <taxon>Rathayibacter</taxon>
    </lineage>
</organism>
<feature type="domain" description="Rhodanese" evidence="4">
    <location>
        <begin position="51"/>
        <end position="169"/>
    </location>
</feature>
<dbReference type="AlphaFoldDB" id="A0A169BX32"/>
<dbReference type="InterPro" id="IPR045078">
    <property type="entry name" value="TST/MPST-like"/>
</dbReference>
<dbReference type="PANTHER" id="PTHR11364:SF27">
    <property type="entry name" value="SULFURTRANSFERASE"/>
    <property type="match status" value="1"/>
</dbReference>
<dbReference type="Gene3D" id="3.40.250.10">
    <property type="entry name" value="Rhodanese-like domain"/>
    <property type="match status" value="2"/>
</dbReference>
<evidence type="ECO:0000259" key="4">
    <source>
        <dbReference type="PROSITE" id="PS50206"/>
    </source>
</evidence>
<dbReference type="SUPFAM" id="SSF52821">
    <property type="entry name" value="Rhodanese/Cell cycle control phosphatase"/>
    <property type="match status" value="2"/>
</dbReference>
<dbReference type="InterPro" id="IPR001307">
    <property type="entry name" value="Thiosulphate_STrfase_CS"/>
</dbReference>
<keyword evidence="1 5" id="KW-0808">Transferase</keyword>
<protein>
    <submittedName>
        <fullName evidence="5">Thiosulfate sulfurtransferase</fullName>
    </submittedName>
</protein>
<dbReference type="Pfam" id="PF00581">
    <property type="entry name" value="Rhodanese"/>
    <property type="match status" value="2"/>
</dbReference>
<name>A0A169BX32_9MICO</name>
<feature type="region of interest" description="Disordered" evidence="3">
    <location>
        <begin position="1"/>
        <end position="39"/>
    </location>
</feature>
<dbReference type="KEGG" id="rtn:A6122_1066"/>
<evidence type="ECO:0000313" key="6">
    <source>
        <dbReference type="Proteomes" id="UP000077071"/>
    </source>
</evidence>
<dbReference type="GO" id="GO:0004792">
    <property type="term" value="F:thiosulfate-cyanide sulfurtransferase activity"/>
    <property type="evidence" value="ECO:0007669"/>
    <property type="project" value="InterPro"/>
</dbReference>
<sequence>MARAHRTGTRPSILKQYSADDADRKDDMTPTTPARESILTTPDQLAALLLSPEPPLVLDVRWQLDRPDGRPEYLAGHLPGAVYVDLDHELAAHGEPEEGRHPLPPIEALQEAARGWGMRRGRAVVVYDDAQNVAAARAWWLLRATGVEDVRLLDGSLPGWIRSGRRLEAGDVPRERGDVELAYGRLPVLDIDEAAALPVLGVLLDARAPERYCGEVEPYDPQAGHIPGARNAPASAVLDSEGRFRPADELRAGFETLGVGEDAPVGVYCGSGVSAALDAVALTLAGFAPALYPGSWSQWSNTPGRRVATGPRA</sequence>
<dbReference type="PATRIC" id="fig|33888.3.peg.1174"/>